<sequence>MCRRVTLDSIVLSEPSKVTMVLCSSTECLYAAWALICDVTNSWISLPCDWLATSHIGMSSGNIPDTQPGKPIPRQENPTIADVQDVYPNEVVTEMLWCIKMNILCSFCFVRTSLFTKV</sequence>
<reference evidence="1 2" key="1">
    <citation type="journal article" date="2019" name="Sci. Rep.">
        <title>Orb-weaving spider Araneus ventricosus genome elucidates the spidroin gene catalogue.</title>
        <authorList>
            <person name="Kono N."/>
            <person name="Nakamura H."/>
            <person name="Ohtoshi R."/>
            <person name="Moran D.A.P."/>
            <person name="Shinohara A."/>
            <person name="Yoshida Y."/>
            <person name="Fujiwara M."/>
            <person name="Mori M."/>
            <person name="Tomita M."/>
            <person name="Arakawa K."/>
        </authorList>
    </citation>
    <scope>NUCLEOTIDE SEQUENCE [LARGE SCALE GENOMIC DNA]</scope>
</reference>
<name>A0A4Y2G454_ARAVE</name>
<evidence type="ECO:0000313" key="2">
    <source>
        <dbReference type="Proteomes" id="UP000499080"/>
    </source>
</evidence>
<organism evidence="1 2">
    <name type="scientific">Araneus ventricosus</name>
    <name type="common">Orbweaver spider</name>
    <name type="synonym">Epeira ventricosa</name>
    <dbReference type="NCBI Taxonomy" id="182803"/>
    <lineage>
        <taxon>Eukaryota</taxon>
        <taxon>Metazoa</taxon>
        <taxon>Ecdysozoa</taxon>
        <taxon>Arthropoda</taxon>
        <taxon>Chelicerata</taxon>
        <taxon>Arachnida</taxon>
        <taxon>Araneae</taxon>
        <taxon>Araneomorphae</taxon>
        <taxon>Entelegynae</taxon>
        <taxon>Araneoidea</taxon>
        <taxon>Araneidae</taxon>
        <taxon>Araneus</taxon>
    </lineage>
</organism>
<keyword evidence="2" id="KW-1185">Reference proteome</keyword>
<dbReference type="OrthoDB" id="5538176at2759"/>
<proteinExistence type="predicted"/>
<gene>
    <name evidence="1" type="ORF">AVEN_50274_1</name>
</gene>
<dbReference type="AlphaFoldDB" id="A0A4Y2G454"/>
<protein>
    <submittedName>
        <fullName evidence="1">Uncharacterized protein</fullName>
    </submittedName>
</protein>
<accession>A0A4Y2G454</accession>
<dbReference type="EMBL" id="BGPR01001217">
    <property type="protein sequence ID" value="GBM48480.1"/>
    <property type="molecule type" value="Genomic_DNA"/>
</dbReference>
<evidence type="ECO:0000313" key="1">
    <source>
        <dbReference type="EMBL" id="GBM48480.1"/>
    </source>
</evidence>
<dbReference type="Proteomes" id="UP000499080">
    <property type="component" value="Unassembled WGS sequence"/>
</dbReference>
<comment type="caution">
    <text evidence="1">The sequence shown here is derived from an EMBL/GenBank/DDBJ whole genome shotgun (WGS) entry which is preliminary data.</text>
</comment>